<sequence>MPKEGNREDPGKKTAEASQDRETRRDGDETRTQDRQPELSVRRLLDQQPEFMGFLRRRLGSETVAEDLFQQSLVRAVERYHSLKHDESVVPWFYRILRHAVIDYYRAHDAEARRDDAYLRDLVQAGEDQEPAFDELKPSVCACLSRLLPTLRPNYAELIRRIDLGGEASQRVAEELNISQNNLTVRLHRARQALKESLEETCGICTTHGCLHCTCE</sequence>
<dbReference type="Pfam" id="PF08281">
    <property type="entry name" value="Sigma70_r4_2"/>
    <property type="match status" value="1"/>
</dbReference>
<dbReference type="InterPro" id="IPR014284">
    <property type="entry name" value="RNA_pol_sigma-70_dom"/>
</dbReference>
<dbReference type="PANTHER" id="PTHR43133">
    <property type="entry name" value="RNA POLYMERASE ECF-TYPE SIGMA FACTO"/>
    <property type="match status" value="1"/>
</dbReference>
<organism evidence="9 10">
    <name type="scientific">Nitrospira tepida</name>
    <dbReference type="NCBI Taxonomy" id="2973512"/>
    <lineage>
        <taxon>Bacteria</taxon>
        <taxon>Pseudomonadati</taxon>
        <taxon>Nitrospirota</taxon>
        <taxon>Nitrospiria</taxon>
        <taxon>Nitrospirales</taxon>
        <taxon>Nitrospiraceae</taxon>
        <taxon>Nitrospira</taxon>
    </lineage>
</organism>
<dbReference type="InterPro" id="IPR007627">
    <property type="entry name" value="RNA_pol_sigma70_r2"/>
</dbReference>
<dbReference type="PANTHER" id="PTHR43133:SF8">
    <property type="entry name" value="RNA POLYMERASE SIGMA FACTOR HI_1459-RELATED"/>
    <property type="match status" value="1"/>
</dbReference>
<gene>
    <name evidence="9" type="ORF">DNFV4_03754</name>
</gene>
<keyword evidence="2" id="KW-0805">Transcription regulation</keyword>
<dbReference type="EMBL" id="OX365700">
    <property type="protein sequence ID" value="CAI4033318.1"/>
    <property type="molecule type" value="Genomic_DNA"/>
</dbReference>
<evidence type="ECO:0000256" key="5">
    <source>
        <dbReference type="ARBA" id="ARBA00023163"/>
    </source>
</evidence>
<evidence type="ECO:0000256" key="3">
    <source>
        <dbReference type="ARBA" id="ARBA00023082"/>
    </source>
</evidence>
<feature type="domain" description="RNA polymerase sigma-70 region 2" evidence="7">
    <location>
        <begin position="48"/>
        <end position="109"/>
    </location>
</feature>
<dbReference type="GO" id="GO:0006352">
    <property type="term" value="P:DNA-templated transcription initiation"/>
    <property type="evidence" value="ECO:0007669"/>
    <property type="project" value="InterPro"/>
</dbReference>
<dbReference type="SUPFAM" id="SSF88659">
    <property type="entry name" value="Sigma3 and sigma4 domains of RNA polymerase sigma factors"/>
    <property type="match status" value="1"/>
</dbReference>
<name>A0AA86TAA8_9BACT</name>
<dbReference type="Proteomes" id="UP001179121">
    <property type="component" value="Chromosome"/>
</dbReference>
<proteinExistence type="inferred from homology"/>
<dbReference type="InterPro" id="IPR013249">
    <property type="entry name" value="RNA_pol_sigma70_r4_t2"/>
</dbReference>
<keyword evidence="5" id="KW-0804">Transcription</keyword>
<keyword evidence="10" id="KW-1185">Reference proteome</keyword>
<evidence type="ECO:0000259" key="7">
    <source>
        <dbReference type="Pfam" id="PF04542"/>
    </source>
</evidence>
<dbReference type="GO" id="GO:0003677">
    <property type="term" value="F:DNA binding"/>
    <property type="evidence" value="ECO:0007669"/>
    <property type="project" value="UniProtKB-KW"/>
</dbReference>
<accession>A0AA86TAA8</accession>
<evidence type="ECO:0000313" key="10">
    <source>
        <dbReference type="Proteomes" id="UP001179121"/>
    </source>
</evidence>
<dbReference type="InterPro" id="IPR039425">
    <property type="entry name" value="RNA_pol_sigma-70-like"/>
</dbReference>
<comment type="similarity">
    <text evidence="1">Belongs to the sigma-70 factor family. ECF subfamily.</text>
</comment>
<evidence type="ECO:0000259" key="8">
    <source>
        <dbReference type="Pfam" id="PF08281"/>
    </source>
</evidence>
<keyword evidence="3" id="KW-0731">Sigma factor</keyword>
<dbReference type="Gene3D" id="1.10.1740.10">
    <property type="match status" value="1"/>
</dbReference>
<evidence type="ECO:0000256" key="6">
    <source>
        <dbReference type="SAM" id="MobiDB-lite"/>
    </source>
</evidence>
<dbReference type="RefSeq" id="WP_289270421.1">
    <property type="nucleotide sequence ID" value="NZ_OX365700.1"/>
</dbReference>
<dbReference type="AlphaFoldDB" id="A0AA86TAA8"/>
<dbReference type="InterPro" id="IPR036388">
    <property type="entry name" value="WH-like_DNA-bd_sf"/>
</dbReference>
<dbReference type="Pfam" id="PF04542">
    <property type="entry name" value="Sigma70_r2"/>
    <property type="match status" value="1"/>
</dbReference>
<keyword evidence="4" id="KW-0238">DNA-binding</keyword>
<dbReference type="InterPro" id="IPR013324">
    <property type="entry name" value="RNA_pol_sigma_r3/r4-like"/>
</dbReference>
<feature type="domain" description="RNA polymerase sigma factor 70 region 4 type 2" evidence="8">
    <location>
        <begin position="143"/>
        <end position="194"/>
    </location>
</feature>
<evidence type="ECO:0000256" key="2">
    <source>
        <dbReference type="ARBA" id="ARBA00023015"/>
    </source>
</evidence>
<evidence type="ECO:0000313" key="9">
    <source>
        <dbReference type="EMBL" id="CAI4033318.1"/>
    </source>
</evidence>
<dbReference type="NCBIfam" id="TIGR02937">
    <property type="entry name" value="sigma70-ECF"/>
    <property type="match status" value="1"/>
</dbReference>
<evidence type="ECO:0000256" key="4">
    <source>
        <dbReference type="ARBA" id="ARBA00023125"/>
    </source>
</evidence>
<reference evidence="9" key="1">
    <citation type="submission" date="2022-10" db="EMBL/GenBank/DDBJ databases">
        <authorList>
            <person name="Koch H."/>
        </authorList>
    </citation>
    <scope>NUCLEOTIDE SEQUENCE</scope>
    <source>
        <strain evidence="9">DNF</strain>
    </source>
</reference>
<dbReference type="Gene3D" id="1.10.10.10">
    <property type="entry name" value="Winged helix-like DNA-binding domain superfamily/Winged helix DNA-binding domain"/>
    <property type="match status" value="1"/>
</dbReference>
<dbReference type="InterPro" id="IPR013325">
    <property type="entry name" value="RNA_pol_sigma_r2"/>
</dbReference>
<dbReference type="GO" id="GO:0016987">
    <property type="term" value="F:sigma factor activity"/>
    <property type="evidence" value="ECO:0007669"/>
    <property type="project" value="UniProtKB-KW"/>
</dbReference>
<evidence type="ECO:0000256" key="1">
    <source>
        <dbReference type="ARBA" id="ARBA00010641"/>
    </source>
</evidence>
<protein>
    <submittedName>
        <fullName evidence="9">RNA polymerase sigma-70 factor, ECF subfamily</fullName>
    </submittedName>
</protein>
<feature type="region of interest" description="Disordered" evidence="6">
    <location>
        <begin position="1"/>
        <end position="42"/>
    </location>
</feature>
<dbReference type="SUPFAM" id="SSF88946">
    <property type="entry name" value="Sigma2 domain of RNA polymerase sigma factors"/>
    <property type="match status" value="1"/>
</dbReference>
<dbReference type="KEGG" id="nti:DNFV4_03754"/>